<comment type="similarity">
    <text evidence="2">Belongs to the DadA oxidoreductase family.</text>
</comment>
<dbReference type="EMBL" id="JBHTKA010000007">
    <property type="protein sequence ID" value="MFD1000716.1"/>
    <property type="molecule type" value="Genomic_DNA"/>
</dbReference>
<gene>
    <name evidence="6" type="ORF">ACFQ21_15425</name>
</gene>
<comment type="cofactor">
    <cofactor evidence="1">
        <name>FAD</name>
        <dbReference type="ChEBI" id="CHEBI:57692"/>
    </cofactor>
</comment>
<dbReference type="Gene3D" id="3.30.9.10">
    <property type="entry name" value="D-Amino Acid Oxidase, subunit A, domain 2"/>
    <property type="match status" value="1"/>
</dbReference>
<dbReference type="SUPFAM" id="SSF51905">
    <property type="entry name" value="FAD/NAD(P)-binding domain"/>
    <property type="match status" value="1"/>
</dbReference>
<dbReference type="Proteomes" id="UP001597112">
    <property type="component" value="Unassembled WGS sequence"/>
</dbReference>
<dbReference type="Pfam" id="PF01266">
    <property type="entry name" value="DAO"/>
    <property type="match status" value="1"/>
</dbReference>
<reference evidence="7" key="1">
    <citation type="journal article" date="2019" name="Int. J. Syst. Evol. Microbiol.">
        <title>The Global Catalogue of Microorganisms (GCM) 10K type strain sequencing project: providing services to taxonomists for standard genome sequencing and annotation.</title>
        <authorList>
            <consortium name="The Broad Institute Genomics Platform"/>
            <consortium name="The Broad Institute Genome Sequencing Center for Infectious Disease"/>
            <person name="Wu L."/>
            <person name="Ma J."/>
        </authorList>
    </citation>
    <scope>NUCLEOTIDE SEQUENCE [LARGE SCALE GENOMIC DNA]</scope>
    <source>
        <strain evidence="7">CCUG 58938</strain>
    </source>
</reference>
<dbReference type="NCBIfam" id="TIGR03364">
    <property type="entry name" value="HpnW_proposed"/>
    <property type="match status" value="1"/>
</dbReference>
<evidence type="ECO:0000256" key="4">
    <source>
        <dbReference type="ARBA" id="ARBA00023002"/>
    </source>
</evidence>
<evidence type="ECO:0000313" key="6">
    <source>
        <dbReference type="EMBL" id="MFD1000716.1"/>
    </source>
</evidence>
<dbReference type="PANTHER" id="PTHR13847:SF286">
    <property type="entry name" value="D-AMINO ACID DEHYDROGENASE"/>
    <property type="match status" value="1"/>
</dbReference>
<protein>
    <submittedName>
        <fullName evidence="6">TIGR03364 family FAD-dependent oxidoreductase</fullName>
    </submittedName>
</protein>
<evidence type="ECO:0000256" key="2">
    <source>
        <dbReference type="ARBA" id="ARBA00009410"/>
    </source>
</evidence>
<dbReference type="Gene3D" id="3.50.50.60">
    <property type="entry name" value="FAD/NAD(P)-binding domain"/>
    <property type="match status" value="1"/>
</dbReference>
<accession>A0ABW3K4I4</accession>
<dbReference type="InterPro" id="IPR036188">
    <property type="entry name" value="FAD/NAD-bd_sf"/>
</dbReference>
<keyword evidence="7" id="KW-1185">Reference proteome</keyword>
<keyword evidence="4" id="KW-0560">Oxidoreductase</keyword>
<feature type="domain" description="FAD dependent oxidoreductase" evidence="5">
    <location>
        <begin position="6"/>
        <end position="373"/>
    </location>
</feature>
<evidence type="ECO:0000259" key="5">
    <source>
        <dbReference type="Pfam" id="PF01266"/>
    </source>
</evidence>
<name>A0ABW3K4I4_9BACT</name>
<sequence>MDRSADIAIVGGGIVGLAHAYMALRKGYKVVLFEREQFAVGASVRNFGLVWPIGQQPGVGLDRALRARQHWHEVAAQAGFWIKSNGSLHLAYHEDEWSVLQEFMELYKDTGYQCRLLNASEVVDKSPVVRKDNLYGGLWSETEGTVYAREAIRRIPLWLQEKYGLILRFGHVVTEVDVPHIKTARESWRAEKVLICSGADFETLYPAIYDQHPLSKCKLQMMKAVTDKPVSIGPTLCAGLTLRHYAAFGKCPSLKKLDARYDQQSEEFKKHGIHVLLAQNEAGELIIGDSHHYSKTVEPFDSEHVNDVIINYLNSFTNLGNLKITERWHGIYPKLQGNISLVVEPEPNVTIINGLGGAGMSLSFGLAEEIIERL</sequence>
<proteinExistence type="inferred from homology"/>
<keyword evidence="3" id="KW-0285">Flavoprotein</keyword>
<comment type="caution">
    <text evidence="6">The sequence shown here is derived from an EMBL/GenBank/DDBJ whole genome shotgun (WGS) entry which is preliminary data.</text>
</comment>
<organism evidence="6 7">
    <name type="scientific">Ohtaekwangia kribbensis</name>
    <dbReference type="NCBI Taxonomy" id="688913"/>
    <lineage>
        <taxon>Bacteria</taxon>
        <taxon>Pseudomonadati</taxon>
        <taxon>Bacteroidota</taxon>
        <taxon>Cytophagia</taxon>
        <taxon>Cytophagales</taxon>
        <taxon>Fulvivirgaceae</taxon>
        <taxon>Ohtaekwangia</taxon>
    </lineage>
</organism>
<dbReference type="RefSeq" id="WP_377580171.1">
    <property type="nucleotide sequence ID" value="NZ_JBHTKA010000007.1"/>
</dbReference>
<dbReference type="InterPro" id="IPR017741">
    <property type="entry name" value="FAD-dependent_OxRdtase_HpnW"/>
</dbReference>
<evidence type="ECO:0000313" key="7">
    <source>
        <dbReference type="Proteomes" id="UP001597112"/>
    </source>
</evidence>
<dbReference type="InterPro" id="IPR006076">
    <property type="entry name" value="FAD-dep_OxRdtase"/>
</dbReference>
<evidence type="ECO:0000256" key="1">
    <source>
        <dbReference type="ARBA" id="ARBA00001974"/>
    </source>
</evidence>
<evidence type="ECO:0000256" key="3">
    <source>
        <dbReference type="ARBA" id="ARBA00022630"/>
    </source>
</evidence>
<dbReference type="PANTHER" id="PTHR13847">
    <property type="entry name" value="SARCOSINE DEHYDROGENASE-RELATED"/>
    <property type="match status" value="1"/>
</dbReference>